<dbReference type="Proteomes" id="UP000076038">
    <property type="component" value="Chromosome"/>
</dbReference>
<feature type="compositionally biased region" description="Polar residues" evidence="1">
    <location>
        <begin position="1"/>
        <end position="19"/>
    </location>
</feature>
<dbReference type="KEGG" id="rhs:A3Q41_01271"/>
<dbReference type="PATRIC" id="fig|1653479.3.peg.1287"/>
<organism evidence="2 3">
    <name type="scientific">Rhodococcoides fascians</name>
    <name type="common">Rhodococcus fascians</name>
    <dbReference type="NCBI Taxonomy" id="1828"/>
    <lineage>
        <taxon>Bacteria</taxon>
        <taxon>Bacillati</taxon>
        <taxon>Actinomycetota</taxon>
        <taxon>Actinomycetes</taxon>
        <taxon>Mycobacteriales</taxon>
        <taxon>Nocardiaceae</taxon>
        <taxon>Rhodococcoides</taxon>
    </lineage>
</organism>
<sequence length="97" mass="10327">MVNSNYERWRTGSTPQAYTGSPVEAVRVDGTNADDVVTWLETKGLDAANYGGAVGIGHVIADVGSWMVVTASNHVMTLDDATFSEMYEHTPPPLIGG</sequence>
<protein>
    <submittedName>
        <fullName evidence="2">Uncharacterized protein</fullName>
    </submittedName>
</protein>
<dbReference type="AlphaFoldDB" id="A0A143QJD5"/>
<name>A0A143QJD5_RHOFA</name>
<proteinExistence type="predicted"/>
<reference evidence="2 3" key="1">
    <citation type="journal article" date="2016" name="Genome Announc.">
        <title>Complete Genome and Plasmid Sequences for Rhodococcus fascians D188 and Draft Sequences for Rhodococcus Isolates PBTS 1 and PBTS 2.</title>
        <authorList>
            <person name="Stamler R.A."/>
            <person name="Vereecke D."/>
            <person name="Zhang Y."/>
            <person name="Schilkey F."/>
            <person name="Devitt N."/>
            <person name="Randall J.J."/>
        </authorList>
    </citation>
    <scope>NUCLEOTIDE SEQUENCE [LARGE SCALE GENOMIC DNA]</scope>
    <source>
        <strain evidence="2 3">PBTS2</strain>
    </source>
</reference>
<accession>A0A143QJD5</accession>
<evidence type="ECO:0000256" key="1">
    <source>
        <dbReference type="SAM" id="MobiDB-lite"/>
    </source>
</evidence>
<evidence type="ECO:0000313" key="3">
    <source>
        <dbReference type="Proteomes" id="UP000076038"/>
    </source>
</evidence>
<keyword evidence="3" id="KW-1185">Reference proteome</keyword>
<reference evidence="3" key="2">
    <citation type="submission" date="2016-04" db="EMBL/GenBank/DDBJ databases">
        <title>Complete Genome and Plasmid Sequences for Rhodococcus fascians D188 and Draft Sequences for Rhodococcus spp. Isolates PBTS 1 and PBTS 2.</title>
        <authorList>
            <person name="Stamer R."/>
            <person name="Vereecke D."/>
            <person name="Zhang Y."/>
            <person name="Schilkey F."/>
            <person name="Devitt N."/>
            <person name="Randall J."/>
        </authorList>
    </citation>
    <scope>NUCLEOTIDE SEQUENCE [LARGE SCALE GENOMIC DNA]</scope>
    <source>
        <strain evidence="3">PBTS2</strain>
    </source>
</reference>
<dbReference type="RefSeq" id="WP_032384377.1">
    <property type="nucleotide sequence ID" value="NZ_CP015220.1"/>
</dbReference>
<gene>
    <name evidence="2" type="ORF">A3Q41_01271</name>
</gene>
<dbReference type="EMBL" id="CP015220">
    <property type="protein sequence ID" value="AMY22582.1"/>
    <property type="molecule type" value="Genomic_DNA"/>
</dbReference>
<evidence type="ECO:0000313" key="2">
    <source>
        <dbReference type="EMBL" id="AMY22582.1"/>
    </source>
</evidence>
<feature type="region of interest" description="Disordered" evidence="1">
    <location>
        <begin position="1"/>
        <end position="20"/>
    </location>
</feature>